<reference evidence="2" key="2">
    <citation type="submission" date="2021-04" db="EMBL/GenBank/DDBJ databases">
        <authorList>
            <person name="Podell S."/>
        </authorList>
    </citation>
    <scope>NUCLEOTIDE SEQUENCE</scope>
    <source>
        <strain evidence="2">Hildebrandi</strain>
    </source>
</reference>
<feature type="compositionally biased region" description="Low complexity" evidence="1">
    <location>
        <begin position="33"/>
        <end position="44"/>
    </location>
</feature>
<sequence>MSFSQVSYGRKKAAASPQRRPSFSTPRNNKILSSRPSASSYGGSFKPMPSDRHPDNRHNVSIPSTDFPGSFSVFRDNTGTPYSSCSSVASLASLSSHSTCSPNGMASDQPGFDRQDDLISEDFLEAFSSLCLNPGVSSPQQAASLSNISHFKSPSPFAVSSHYSSSSEDDDDDKMERKPAGLETRGHGVDFMLGDQVYVTEGQLDAIGSVTWKNDESVSVLFEIPVDKVSQATHAKPFVGAFPPRVPTFPPRQKVQQTGLSDVTRPSIYSKKVTTVSSNDETLAGPQRDSKDKSLGFKSMPPSPGLQQPTASPGDEGCTVNKKGN</sequence>
<dbReference type="Proteomes" id="UP000693970">
    <property type="component" value="Unassembled WGS sequence"/>
</dbReference>
<dbReference type="AlphaFoldDB" id="A0A9K3KVF5"/>
<feature type="region of interest" description="Disordered" evidence="1">
    <location>
        <begin position="271"/>
        <end position="325"/>
    </location>
</feature>
<organism evidence="2 3">
    <name type="scientific">Nitzschia inconspicua</name>
    <dbReference type="NCBI Taxonomy" id="303405"/>
    <lineage>
        <taxon>Eukaryota</taxon>
        <taxon>Sar</taxon>
        <taxon>Stramenopiles</taxon>
        <taxon>Ochrophyta</taxon>
        <taxon>Bacillariophyta</taxon>
        <taxon>Bacillariophyceae</taxon>
        <taxon>Bacillariophycidae</taxon>
        <taxon>Bacillariales</taxon>
        <taxon>Bacillariaceae</taxon>
        <taxon>Nitzschia</taxon>
    </lineage>
</organism>
<evidence type="ECO:0000256" key="1">
    <source>
        <dbReference type="SAM" id="MobiDB-lite"/>
    </source>
</evidence>
<accession>A0A9K3KVF5</accession>
<feature type="compositionally biased region" description="Basic and acidic residues" evidence="1">
    <location>
        <begin position="49"/>
        <end position="58"/>
    </location>
</feature>
<feature type="compositionally biased region" description="Polar residues" evidence="1">
    <location>
        <begin position="19"/>
        <end position="32"/>
    </location>
</feature>
<protein>
    <submittedName>
        <fullName evidence="2">Uncharacterized protein</fullName>
    </submittedName>
</protein>
<evidence type="ECO:0000313" key="3">
    <source>
        <dbReference type="Proteomes" id="UP000693970"/>
    </source>
</evidence>
<feature type="region of interest" description="Disordered" evidence="1">
    <location>
        <begin position="1"/>
        <end position="68"/>
    </location>
</feature>
<comment type="caution">
    <text evidence="2">The sequence shown here is derived from an EMBL/GenBank/DDBJ whole genome shotgun (WGS) entry which is preliminary data.</text>
</comment>
<keyword evidence="3" id="KW-1185">Reference proteome</keyword>
<evidence type="ECO:0000313" key="2">
    <source>
        <dbReference type="EMBL" id="KAG7350226.1"/>
    </source>
</evidence>
<name>A0A9K3KVF5_9STRA</name>
<feature type="compositionally biased region" description="Polar residues" evidence="1">
    <location>
        <begin position="272"/>
        <end position="281"/>
    </location>
</feature>
<dbReference type="EMBL" id="JAGRRH010000018">
    <property type="protein sequence ID" value="KAG7350226.1"/>
    <property type="molecule type" value="Genomic_DNA"/>
</dbReference>
<gene>
    <name evidence="2" type="ORF">IV203_009586</name>
</gene>
<reference evidence="2" key="1">
    <citation type="journal article" date="2021" name="Sci. Rep.">
        <title>Diploid genomic architecture of Nitzschia inconspicua, an elite biomass production diatom.</title>
        <authorList>
            <person name="Oliver A."/>
            <person name="Podell S."/>
            <person name="Pinowska A."/>
            <person name="Traller J.C."/>
            <person name="Smith S.R."/>
            <person name="McClure R."/>
            <person name="Beliaev A."/>
            <person name="Bohutskyi P."/>
            <person name="Hill E.A."/>
            <person name="Rabines A."/>
            <person name="Zheng H."/>
            <person name="Allen L.Z."/>
            <person name="Kuo A."/>
            <person name="Grigoriev I.V."/>
            <person name="Allen A.E."/>
            <person name="Hazlebeck D."/>
            <person name="Allen E.E."/>
        </authorList>
    </citation>
    <scope>NUCLEOTIDE SEQUENCE</scope>
    <source>
        <strain evidence="2">Hildebrandi</strain>
    </source>
</reference>
<proteinExistence type="predicted"/>
<feature type="compositionally biased region" description="Basic and acidic residues" evidence="1">
    <location>
        <begin position="174"/>
        <end position="186"/>
    </location>
</feature>
<feature type="region of interest" description="Disordered" evidence="1">
    <location>
        <begin position="153"/>
        <end position="186"/>
    </location>
</feature>